<dbReference type="InterPro" id="IPR046903">
    <property type="entry name" value="Mab-21-like_nuc_Trfase"/>
</dbReference>
<dbReference type="PANTHER" id="PTHR10656:SF42">
    <property type="entry name" value="CYCLIC GMP-AMP SYNTHASE-LIKE PROTEIN-RELATED"/>
    <property type="match status" value="1"/>
</dbReference>
<dbReference type="Pfam" id="PF03281">
    <property type="entry name" value="Mab-21"/>
    <property type="match status" value="1"/>
</dbReference>
<evidence type="ECO:0000256" key="4">
    <source>
        <dbReference type="ARBA" id="ARBA00022695"/>
    </source>
</evidence>
<evidence type="ECO:0000256" key="6">
    <source>
        <dbReference type="ARBA" id="ARBA00022741"/>
    </source>
</evidence>
<name>A0A6J8E1M8_MYTCO</name>
<keyword evidence="5" id="KW-0479">Metal-binding</keyword>
<comment type="similarity">
    <text evidence="2">Belongs to the mab-21 family.</text>
</comment>
<evidence type="ECO:0000256" key="5">
    <source>
        <dbReference type="ARBA" id="ARBA00022723"/>
    </source>
</evidence>
<dbReference type="InterPro" id="IPR024810">
    <property type="entry name" value="MAB21L/cGLR"/>
</dbReference>
<evidence type="ECO:0000313" key="12">
    <source>
        <dbReference type="Proteomes" id="UP000507470"/>
    </source>
</evidence>
<evidence type="ECO:0000256" key="1">
    <source>
        <dbReference type="ARBA" id="ARBA00001946"/>
    </source>
</evidence>
<evidence type="ECO:0000256" key="2">
    <source>
        <dbReference type="ARBA" id="ARBA00008307"/>
    </source>
</evidence>
<dbReference type="PANTHER" id="PTHR10656">
    <property type="entry name" value="CELL FATE DETERMINING PROTEIN MAB21-RELATED"/>
    <property type="match status" value="1"/>
</dbReference>
<dbReference type="GO" id="GO:0016779">
    <property type="term" value="F:nucleotidyltransferase activity"/>
    <property type="evidence" value="ECO:0007669"/>
    <property type="project" value="UniProtKB-KW"/>
</dbReference>
<keyword evidence="12" id="KW-1185">Reference proteome</keyword>
<dbReference type="GO" id="GO:0005524">
    <property type="term" value="F:ATP binding"/>
    <property type="evidence" value="ECO:0007669"/>
    <property type="project" value="UniProtKB-KW"/>
</dbReference>
<proteinExistence type="inferred from homology"/>
<feature type="domain" description="Mab-21-like nucleotidyltransferase" evidence="9">
    <location>
        <begin position="91"/>
        <end position="255"/>
    </location>
</feature>
<dbReference type="Gene3D" id="1.10.1410.40">
    <property type="match status" value="1"/>
</dbReference>
<reference evidence="11 12" key="1">
    <citation type="submission" date="2020-06" db="EMBL/GenBank/DDBJ databases">
        <authorList>
            <person name="Li R."/>
            <person name="Bekaert M."/>
        </authorList>
    </citation>
    <scope>NUCLEOTIDE SEQUENCE [LARGE SCALE GENOMIC DNA]</scope>
    <source>
        <strain evidence="12">wild</strain>
    </source>
</reference>
<evidence type="ECO:0000256" key="7">
    <source>
        <dbReference type="ARBA" id="ARBA00022840"/>
    </source>
</evidence>
<dbReference type="AlphaFoldDB" id="A0A6J8E1M8"/>
<evidence type="ECO:0000259" key="10">
    <source>
        <dbReference type="Pfam" id="PF20266"/>
    </source>
</evidence>
<dbReference type="EMBL" id="CACVKT020008119">
    <property type="protein sequence ID" value="CAC5412911.1"/>
    <property type="molecule type" value="Genomic_DNA"/>
</dbReference>
<organism evidence="11 12">
    <name type="scientific">Mytilus coruscus</name>
    <name type="common">Sea mussel</name>
    <dbReference type="NCBI Taxonomy" id="42192"/>
    <lineage>
        <taxon>Eukaryota</taxon>
        <taxon>Metazoa</taxon>
        <taxon>Spiralia</taxon>
        <taxon>Lophotrochozoa</taxon>
        <taxon>Mollusca</taxon>
        <taxon>Bivalvia</taxon>
        <taxon>Autobranchia</taxon>
        <taxon>Pteriomorphia</taxon>
        <taxon>Mytilida</taxon>
        <taxon>Mytiloidea</taxon>
        <taxon>Mytilidae</taxon>
        <taxon>Mytilinae</taxon>
        <taxon>Mytilus</taxon>
    </lineage>
</organism>
<dbReference type="Pfam" id="PF20266">
    <property type="entry name" value="Mab-21_C"/>
    <property type="match status" value="1"/>
</dbReference>
<comment type="cofactor">
    <cofactor evidence="1">
        <name>Mg(2+)</name>
        <dbReference type="ChEBI" id="CHEBI:18420"/>
    </cofactor>
</comment>
<dbReference type="SMART" id="SM01265">
    <property type="entry name" value="Mab-21"/>
    <property type="match status" value="1"/>
</dbReference>
<feature type="domain" description="Mab-21-like HhH/H2TH-like" evidence="10">
    <location>
        <begin position="264"/>
        <end position="350"/>
    </location>
</feature>
<keyword evidence="8" id="KW-0460">Magnesium</keyword>
<gene>
    <name evidence="11" type="ORF">MCOR_45877</name>
</gene>
<dbReference type="GO" id="GO:0046872">
    <property type="term" value="F:metal ion binding"/>
    <property type="evidence" value="ECO:0007669"/>
    <property type="project" value="UniProtKB-KW"/>
</dbReference>
<dbReference type="InterPro" id="IPR046906">
    <property type="entry name" value="Mab-21_HhH/H2TH-like"/>
</dbReference>
<dbReference type="OrthoDB" id="6055534at2759"/>
<keyword evidence="6" id="KW-0547">Nucleotide-binding</keyword>
<protein>
    <submittedName>
        <fullName evidence="11">Uncharacterized protein</fullName>
    </submittedName>
</protein>
<evidence type="ECO:0000256" key="8">
    <source>
        <dbReference type="ARBA" id="ARBA00022842"/>
    </source>
</evidence>
<keyword evidence="3" id="KW-0808">Transferase</keyword>
<evidence type="ECO:0000259" key="9">
    <source>
        <dbReference type="Pfam" id="PF03281"/>
    </source>
</evidence>
<sequence>MANMLKLNDTLNTFYMKWARSKKDAVGNTKLRNYIDEVLKTVGEKSPRFKPKEVILVGSTASGVSAIREQEMDRLVLIDINGEVENVADLHEFAKLKLDRSVQGQWTDCIDADRYLQPRKVAKMFRKSIEEASKSVIDSNPSGYSGIDDPAKEIAVGGDYSVAVPISGVFGPNNWAFGKTKCDIVLEIDFKKFPPTDLPRWLVQPNEEQWPSIATVNKIKNIDGYGLVAKNLHDTSYESLLWQYSVSRAESRILKECPDQLIYKKLLIILKAVRLFEIPETKLEQNPPITSYHMKTIILQEANSYPDPNEWVENKLGERFISAVNRLLTNINIGKLPHFFFPKVNLFKIDPSEMVPRLNEIVKDPITYLEKLIALKKAPFEGQTRV</sequence>
<dbReference type="Proteomes" id="UP000507470">
    <property type="component" value="Unassembled WGS sequence"/>
</dbReference>
<dbReference type="Gene3D" id="3.30.460.90">
    <property type="match status" value="1"/>
</dbReference>
<accession>A0A6J8E1M8</accession>
<keyword evidence="7" id="KW-0067">ATP-binding</keyword>
<evidence type="ECO:0000313" key="11">
    <source>
        <dbReference type="EMBL" id="CAC5412911.1"/>
    </source>
</evidence>
<keyword evidence="4" id="KW-0548">Nucleotidyltransferase</keyword>
<evidence type="ECO:0000256" key="3">
    <source>
        <dbReference type="ARBA" id="ARBA00022679"/>
    </source>
</evidence>